<dbReference type="Proteomes" id="UP000887116">
    <property type="component" value="Unassembled WGS sequence"/>
</dbReference>
<proteinExistence type="predicted"/>
<keyword evidence="3" id="KW-1185">Reference proteome</keyword>
<protein>
    <submittedName>
        <fullName evidence="2">Uncharacterized protein</fullName>
    </submittedName>
</protein>
<dbReference type="EMBL" id="BMAO01014461">
    <property type="protein sequence ID" value="GFQ95158.1"/>
    <property type="molecule type" value="Genomic_DNA"/>
</dbReference>
<evidence type="ECO:0000313" key="3">
    <source>
        <dbReference type="Proteomes" id="UP000887116"/>
    </source>
</evidence>
<keyword evidence="1" id="KW-1133">Transmembrane helix</keyword>
<organism evidence="2 3">
    <name type="scientific">Trichonephila clavata</name>
    <name type="common">Joro spider</name>
    <name type="synonym">Nephila clavata</name>
    <dbReference type="NCBI Taxonomy" id="2740835"/>
    <lineage>
        <taxon>Eukaryota</taxon>
        <taxon>Metazoa</taxon>
        <taxon>Ecdysozoa</taxon>
        <taxon>Arthropoda</taxon>
        <taxon>Chelicerata</taxon>
        <taxon>Arachnida</taxon>
        <taxon>Araneae</taxon>
        <taxon>Araneomorphae</taxon>
        <taxon>Entelegynae</taxon>
        <taxon>Araneoidea</taxon>
        <taxon>Nephilidae</taxon>
        <taxon>Trichonephila</taxon>
    </lineage>
</organism>
<keyword evidence="1" id="KW-0472">Membrane</keyword>
<reference evidence="2" key="1">
    <citation type="submission" date="2020-07" db="EMBL/GenBank/DDBJ databases">
        <title>Multicomponent nature underlies the extraordinary mechanical properties of spider dragline silk.</title>
        <authorList>
            <person name="Kono N."/>
            <person name="Nakamura H."/>
            <person name="Mori M."/>
            <person name="Yoshida Y."/>
            <person name="Ohtoshi R."/>
            <person name="Malay A.D."/>
            <person name="Moran D.A.P."/>
            <person name="Tomita M."/>
            <person name="Numata K."/>
            <person name="Arakawa K."/>
        </authorList>
    </citation>
    <scope>NUCLEOTIDE SEQUENCE</scope>
</reference>
<evidence type="ECO:0000313" key="2">
    <source>
        <dbReference type="EMBL" id="GFQ95158.1"/>
    </source>
</evidence>
<dbReference type="AlphaFoldDB" id="A0A8X6H2Y9"/>
<feature type="transmembrane region" description="Helical" evidence="1">
    <location>
        <begin position="28"/>
        <end position="46"/>
    </location>
</feature>
<name>A0A8X6H2Y9_TRICU</name>
<gene>
    <name evidence="2" type="ORF">TNCT_536151</name>
</gene>
<comment type="caution">
    <text evidence="2">The sequence shown here is derived from an EMBL/GenBank/DDBJ whole genome shotgun (WGS) entry which is preliminary data.</text>
</comment>
<keyword evidence="1" id="KW-0812">Transmembrane</keyword>
<sequence>MGIQFLYGVDTVRRAFRTPSSLLLEMKAFFSILVVLCIVLLTIQTVEMKPAMRERRQSSLNAGDLAVRILKAIFDGVSLRNILGK</sequence>
<evidence type="ECO:0000256" key="1">
    <source>
        <dbReference type="SAM" id="Phobius"/>
    </source>
</evidence>
<accession>A0A8X6H2Y9</accession>